<proteinExistence type="inferred from homology"/>
<organism evidence="4 5">
    <name type="scientific">Sulfuriroseicoccus oceanibius</name>
    <dbReference type="NCBI Taxonomy" id="2707525"/>
    <lineage>
        <taxon>Bacteria</taxon>
        <taxon>Pseudomonadati</taxon>
        <taxon>Verrucomicrobiota</taxon>
        <taxon>Verrucomicrobiia</taxon>
        <taxon>Verrucomicrobiales</taxon>
        <taxon>Verrucomicrobiaceae</taxon>
        <taxon>Sulfuriroseicoccus</taxon>
    </lineage>
</organism>
<dbReference type="KEGG" id="soa:G3M56_008455"/>
<reference evidence="4 5" key="1">
    <citation type="submission" date="2020-12" db="EMBL/GenBank/DDBJ databases">
        <title>Sulforoseuscoccus oceanibium gen. nov., sp. nov., a representative of the phylum Verrucomicrobia with special cytoplasmic membrane, and proposal of Sulforoseuscoccusaceae fam. nov.</title>
        <authorList>
            <person name="Xi F."/>
        </authorList>
    </citation>
    <scope>NUCLEOTIDE SEQUENCE [LARGE SCALE GENOMIC DNA]</scope>
    <source>
        <strain evidence="4 5">T37</strain>
    </source>
</reference>
<dbReference type="Pfam" id="PF02616">
    <property type="entry name" value="SMC_ScpA"/>
    <property type="match status" value="1"/>
</dbReference>
<dbReference type="GO" id="GO:0006260">
    <property type="term" value="P:DNA replication"/>
    <property type="evidence" value="ECO:0007669"/>
    <property type="project" value="UniProtKB-UniRule"/>
</dbReference>
<dbReference type="EMBL" id="CP066776">
    <property type="protein sequence ID" value="QQL43927.1"/>
    <property type="molecule type" value="Genomic_DNA"/>
</dbReference>
<keyword evidence="2" id="KW-0132">Cell division</keyword>
<evidence type="ECO:0000256" key="3">
    <source>
        <dbReference type="SAM" id="MobiDB-lite"/>
    </source>
</evidence>
<evidence type="ECO:0000313" key="5">
    <source>
        <dbReference type="Proteomes" id="UP000475117"/>
    </source>
</evidence>
<dbReference type="Gene3D" id="6.10.250.2410">
    <property type="match status" value="1"/>
</dbReference>
<dbReference type="InterPro" id="IPR003768">
    <property type="entry name" value="ScpA"/>
</dbReference>
<gene>
    <name evidence="2" type="primary">scpA</name>
    <name evidence="4" type="ORF">G3M56_008455</name>
</gene>
<keyword evidence="5" id="KW-1185">Reference proteome</keyword>
<comment type="function">
    <text evidence="2">Participates in chromosomal partition during cell division. May act via the formation of a condensin-like complex containing Smc and ScpB that pull DNA away from mid-cell into both cell halves.</text>
</comment>
<protein>
    <recommendedName>
        <fullName evidence="1 2">Segregation and condensation protein A</fullName>
    </recommendedName>
</protein>
<dbReference type="AlphaFoldDB" id="A0A7T7EZH2"/>
<comment type="subcellular location">
    <subcellularLocation>
        <location evidence="2">Cytoplasm</location>
    </subcellularLocation>
    <text evidence="2">Associated with two foci at the outer edges of the nucleoid region in young cells, and at four foci within both cell halves in older cells.</text>
</comment>
<sequence>MAHDDLPVLQPQIQHQSTDPIVELLADGLALVRQLPALLFHRHRIVRAQPAPIVVAARVVANCPRHGNRAHQNSETRQQPHNLGSKIHHSRRRISPTPPATKPDDRYGKKALARWPAGRILSAHVEEPSYKVKLDIFEGPLDLLLYLIKRDEVDIYDIPIEHITHQYLDYMQAFKMLDIDLASEFMLMAANLMYIKSRTLLPKAVQPPEEDGEEEDPRWELIRQLVEYKKFKDAAGFLSIKELEQSQYFAAYPEPAKNPTPADPHDQQVEVNIFDLIRAFKKVLRRFEEEHTLGEIHDEPFTVGDKIDYLLDIMAEGESTPFVELFSQAASRSEVIVTFLAVLELMKMNQFRISQPELLGDIVVTRRKID</sequence>
<keyword evidence="2" id="KW-0131">Cell cycle</keyword>
<evidence type="ECO:0000256" key="2">
    <source>
        <dbReference type="HAMAP-Rule" id="MF_01805"/>
    </source>
</evidence>
<evidence type="ECO:0000256" key="1">
    <source>
        <dbReference type="ARBA" id="ARBA00044777"/>
    </source>
</evidence>
<dbReference type="PANTHER" id="PTHR33969">
    <property type="entry name" value="SEGREGATION AND CONDENSATION PROTEIN A"/>
    <property type="match status" value="1"/>
</dbReference>
<dbReference type="GO" id="GO:0051301">
    <property type="term" value="P:cell division"/>
    <property type="evidence" value="ECO:0007669"/>
    <property type="project" value="UniProtKB-KW"/>
</dbReference>
<dbReference type="Proteomes" id="UP000475117">
    <property type="component" value="Chromosome"/>
</dbReference>
<dbReference type="PANTHER" id="PTHR33969:SF2">
    <property type="entry name" value="SEGREGATION AND CONDENSATION PROTEIN A"/>
    <property type="match status" value="1"/>
</dbReference>
<dbReference type="HAMAP" id="MF_01805">
    <property type="entry name" value="ScpA"/>
    <property type="match status" value="1"/>
</dbReference>
<name>A0A7T7EZH2_9BACT</name>
<feature type="compositionally biased region" description="Polar residues" evidence="3">
    <location>
        <begin position="70"/>
        <end position="82"/>
    </location>
</feature>
<dbReference type="GO" id="GO:0005737">
    <property type="term" value="C:cytoplasm"/>
    <property type="evidence" value="ECO:0007669"/>
    <property type="project" value="UniProtKB-SubCell"/>
</dbReference>
<dbReference type="InterPro" id="IPR023093">
    <property type="entry name" value="ScpA-like_C"/>
</dbReference>
<dbReference type="GO" id="GO:0007059">
    <property type="term" value="P:chromosome segregation"/>
    <property type="evidence" value="ECO:0007669"/>
    <property type="project" value="UniProtKB-UniRule"/>
</dbReference>
<keyword evidence="2" id="KW-0159">Chromosome partition</keyword>
<keyword evidence="2" id="KW-0963">Cytoplasm</keyword>
<accession>A0A7T7EZH2</accession>
<dbReference type="Gene3D" id="1.10.10.580">
    <property type="entry name" value="Structural maintenance of chromosome 1. Chain E"/>
    <property type="match status" value="1"/>
</dbReference>
<comment type="subunit">
    <text evidence="2">Component of a cohesin-like complex composed of ScpA, ScpB and the Smc homodimer, in which ScpA and ScpB bind to the head domain of Smc. The presence of the three proteins is required for the association of the complex with DNA.</text>
</comment>
<comment type="similarity">
    <text evidence="2">Belongs to the ScpA family.</text>
</comment>
<evidence type="ECO:0000313" key="4">
    <source>
        <dbReference type="EMBL" id="QQL43927.1"/>
    </source>
</evidence>
<feature type="region of interest" description="Disordered" evidence="3">
    <location>
        <begin position="66"/>
        <end position="107"/>
    </location>
</feature>